<reference evidence="1 2" key="1">
    <citation type="submission" date="2017-04" db="EMBL/GenBank/DDBJ databases">
        <title>Complete genome of Campylobacter concisus ATCC 33237T and draft genomes for an additional eight well characterized C. concisus strains.</title>
        <authorList>
            <person name="Cornelius A.J."/>
            <person name="Miller W.G."/>
            <person name="Lastovica A.J."/>
            <person name="On S.L."/>
            <person name="French N.P."/>
            <person name="Vandenberg O."/>
            <person name="Biggs P.J."/>
        </authorList>
    </citation>
    <scope>NUCLEOTIDE SEQUENCE [LARGE SCALE GENOMIC DNA]</scope>
    <source>
        <strain evidence="1 2">Lasto127.99</strain>
    </source>
</reference>
<dbReference type="AlphaFoldDB" id="A0A1Y5N9C7"/>
<organism evidence="1 2">
    <name type="scientific">Campylobacter concisus</name>
    <dbReference type="NCBI Taxonomy" id="199"/>
    <lineage>
        <taxon>Bacteria</taxon>
        <taxon>Pseudomonadati</taxon>
        <taxon>Campylobacterota</taxon>
        <taxon>Epsilonproteobacteria</taxon>
        <taxon>Campylobacterales</taxon>
        <taxon>Campylobacteraceae</taxon>
        <taxon>Campylobacter</taxon>
    </lineage>
</organism>
<gene>
    <name evidence="1" type="ORF">B9N60_10100</name>
</gene>
<dbReference type="EMBL" id="NDYQ01000022">
    <property type="protein sequence ID" value="OUT16084.1"/>
    <property type="molecule type" value="Genomic_DNA"/>
</dbReference>
<evidence type="ECO:0000313" key="2">
    <source>
        <dbReference type="Proteomes" id="UP000195893"/>
    </source>
</evidence>
<dbReference type="PROSITE" id="PS51257">
    <property type="entry name" value="PROKAR_LIPOPROTEIN"/>
    <property type="match status" value="1"/>
</dbReference>
<accession>A0A1Y5N9C7</accession>
<evidence type="ECO:0000313" key="1">
    <source>
        <dbReference type="EMBL" id="OUT16084.1"/>
    </source>
</evidence>
<protein>
    <recommendedName>
        <fullName evidence="3">Lipoprotein</fullName>
    </recommendedName>
</protein>
<name>A0A1Y5N9C7_9BACT</name>
<dbReference type="RefSeq" id="WP_087582275.1">
    <property type="nucleotide sequence ID" value="NZ_NDYQ01000022.1"/>
</dbReference>
<evidence type="ECO:0008006" key="3">
    <source>
        <dbReference type="Google" id="ProtNLM"/>
    </source>
</evidence>
<sequence length="291" mass="34476">MWCKFSVLKLIVITFIALFSGCYDIPNITTKHLKPGIMLSSFQDESFTYILPSSFADVEWHYFLNKENGASIVDRNLPSMFAEEFKINSLIAYNGSMLRSKLEIRKDREESIDRSIYDILTGWQPYEKGFFTYIDGIKCEAGFFVSSITQIDSASYGIDCPYYDISGNISVLSIGGTFRLFFDPVKHKNYKAEDMAILFKNDMSEFLKSIKLKNIDRQRMKKEGLLFDRIYNPRDEFDEIIYEWFDPNKFDCTKYQKEYQICKKSHLWKEIRKNKKFFDEKYYETERKIRG</sequence>
<proteinExistence type="predicted"/>
<dbReference type="Proteomes" id="UP000195893">
    <property type="component" value="Unassembled WGS sequence"/>
</dbReference>
<comment type="caution">
    <text evidence="1">The sequence shown here is derived from an EMBL/GenBank/DDBJ whole genome shotgun (WGS) entry which is preliminary data.</text>
</comment>